<name>A0A6C0LJ56_9ZZZZ</name>
<reference evidence="2" key="1">
    <citation type="journal article" date="2020" name="Nature">
        <title>Giant virus diversity and host interactions through global metagenomics.</title>
        <authorList>
            <person name="Schulz F."/>
            <person name="Roux S."/>
            <person name="Paez-Espino D."/>
            <person name="Jungbluth S."/>
            <person name="Walsh D.A."/>
            <person name="Denef V.J."/>
            <person name="McMahon K.D."/>
            <person name="Konstantinidis K.T."/>
            <person name="Eloe-Fadrosh E.A."/>
            <person name="Kyrpides N.C."/>
            <person name="Woyke T."/>
        </authorList>
    </citation>
    <scope>NUCLEOTIDE SEQUENCE</scope>
    <source>
        <strain evidence="2">GVMAG-M-3300027833-11</strain>
    </source>
</reference>
<protein>
    <submittedName>
        <fullName evidence="2">Uncharacterized protein</fullName>
    </submittedName>
</protein>
<dbReference type="AlphaFoldDB" id="A0A6C0LJ56"/>
<evidence type="ECO:0000256" key="1">
    <source>
        <dbReference type="SAM" id="MobiDB-lite"/>
    </source>
</evidence>
<accession>A0A6C0LJ56</accession>
<dbReference type="EMBL" id="MN740503">
    <property type="protein sequence ID" value="QHU30025.1"/>
    <property type="molecule type" value="Genomic_DNA"/>
</dbReference>
<feature type="region of interest" description="Disordered" evidence="1">
    <location>
        <begin position="1"/>
        <end position="34"/>
    </location>
</feature>
<feature type="compositionally biased region" description="Low complexity" evidence="1">
    <location>
        <begin position="8"/>
        <end position="21"/>
    </location>
</feature>
<organism evidence="2">
    <name type="scientific">viral metagenome</name>
    <dbReference type="NCBI Taxonomy" id="1070528"/>
    <lineage>
        <taxon>unclassified sequences</taxon>
        <taxon>metagenomes</taxon>
        <taxon>organismal metagenomes</taxon>
    </lineage>
</organism>
<evidence type="ECO:0000313" key="2">
    <source>
        <dbReference type="EMBL" id="QHU30025.1"/>
    </source>
</evidence>
<sequence>MPQRNGPRSSRGRSSIARRAIMGGASPTNGFMPHIKVRTSGGTLITTSYFGGNMKGGLAPSATAFNRANTHTMSSGAGRSNFLFNFQTHYGAKPFGPYLG</sequence>
<proteinExistence type="predicted"/>